<evidence type="ECO:0000313" key="2">
    <source>
        <dbReference type="EMBL" id="AKE41884.1"/>
    </source>
</evidence>
<dbReference type="Pfam" id="PF21997">
    <property type="entry name" value="DUF6928"/>
    <property type="match status" value="1"/>
</dbReference>
<feature type="region of interest" description="Disordered" evidence="1">
    <location>
        <begin position="247"/>
        <end position="268"/>
    </location>
</feature>
<name>A0A0F6TE87_9CORY</name>
<evidence type="ECO:0000313" key="3">
    <source>
        <dbReference type="EMBL" id="VEH04418.1"/>
    </source>
</evidence>
<reference evidence="3 5" key="2">
    <citation type="submission" date="2018-12" db="EMBL/GenBank/DDBJ databases">
        <authorList>
            <consortium name="Pathogen Informatics"/>
        </authorList>
    </citation>
    <scope>NUCLEOTIDE SEQUENCE [LARGE SCALE GENOMIC DNA]</scope>
    <source>
        <strain evidence="3 5">NCTC949</strain>
    </source>
</reference>
<dbReference type="STRING" id="35755.UL82_08640"/>
<evidence type="ECO:0000313" key="4">
    <source>
        <dbReference type="Proteomes" id="UP000033457"/>
    </source>
</evidence>
<dbReference type="AlphaFoldDB" id="A0A0F6TE87"/>
<evidence type="ECO:0000256" key="1">
    <source>
        <dbReference type="SAM" id="MobiDB-lite"/>
    </source>
</evidence>
<feature type="compositionally biased region" description="Acidic residues" evidence="1">
    <location>
        <begin position="247"/>
        <end position="256"/>
    </location>
</feature>
<dbReference type="KEGG" id="cku:UL82_08640"/>
<organism evidence="2 4">
    <name type="scientific">Corynebacterium kutscheri</name>
    <dbReference type="NCBI Taxonomy" id="35755"/>
    <lineage>
        <taxon>Bacteria</taxon>
        <taxon>Bacillati</taxon>
        <taxon>Actinomycetota</taxon>
        <taxon>Actinomycetes</taxon>
        <taxon>Mycobacteriales</taxon>
        <taxon>Corynebacteriaceae</taxon>
        <taxon>Corynebacterium</taxon>
    </lineage>
</organism>
<dbReference type="RefSeq" id="WP_052735926.1">
    <property type="nucleotide sequence ID" value="NZ_CP011312.1"/>
</dbReference>
<reference evidence="2 4" key="1">
    <citation type="journal article" date="2015" name="Genome Announc.">
        <title>Complete Genome Sequence of Corynebacterium kutscheri DSM 20755, a Corynebacterial Type Strain with Remarkably Low G+C Content of Chromosomal DNA.</title>
        <authorList>
            <person name="Ruckert C."/>
            <person name="Albersmeier A."/>
            <person name="Winkler A."/>
            <person name="Tauch A."/>
        </authorList>
    </citation>
    <scope>NUCLEOTIDE SEQUENCE [LARGE SCALE GENOMIC DNA]</scope>
    <source>
        <strain evidence="2 4">DSM 20755</strain>
    </source>
</reference>
<keyword evidence="4" id="KW-1185">Reference proteome</keyword>
<dbReference type="Proteomes" id="UP000033457">
    <property type="component" value="Chromosome"/>
</dbReference>
<proteinExistence type="predicted"/>
<dbReference type="Proteomes" id="UP000271380">
    <property type="component" value="Chromosome"/>
</dbReference>
<dbReference type="HOGENOM" id="CLU_062995_0_0_11"/>
<dbReference type="EMBL" id="LR134377">
    <property type="protein sequence ID" value="VEH04418.1"/>
    <property type="molecule type" value="Genomic_DNA"/>
</dbReference>
<dbReference type="InterPro" id="IPR053847">
    <property type="entry name" value="DUF6928"/>
</dbReference>
<gene>
    <name evidence="3" type="ORF">NCTC949_00078</name>
    <name evidence="2" type="ORF">UL82_08640</name>
</gene>
<dbReference type="EMBL" id="CP011312">
    <property type="protein sequence ID" value="AKE41884.1"/>
    <property type="molecule type" value="Genomic_DNA"/>
</dbReference>
<accession>A0A0F6TE87</accession>
<dbReference type="OrthoDB" id="4772769at2"/>
<protein>
    <submittedName>
        <fullName evidence="2">Uncharacterized protein</fullName>
    </submittedName>
</protein>
<sequence length="302" mass="33340">MTAYDLDAQSYHEAAVTIWFINAADPRAVIESRPRADRGFGRKYLAQLNPRWPITPIGQFALNRSAQASPGEFYIAGLPGVAIVHTVLSDAAWLSKIDPAILTSIPAADVYAFTTNTHTGLGGFAHFRGGKVLRSFSARRQRVYEDIGVPEPFEAPFWAGEKASATGGIDLPFIPIELAEEAQQRWLGIDIKTAPDINVVAYAIDGRPEPKQHNYTALPQPSMAELATEASTKLGLGIHSDYDDYEDFPDDYPDLDNPDRQPTSEKLTTLAQSSWQHVHRNALHAKTRVSEFSNALRKKLGR</sequence>
<evidence type="ECO:0000313" key="5">
    <source>
        <dbReference type="Proteomes" id="UP000271380"/>
    </source>
</evidence>